<keyword evidence="17" id="KW-1185">Reference proteome</keyword>
<dbReference type="CDD" id="cd18997">
    <property type="entry name" value="LGIC_ECD_nAChR"/>
    <property type="match status" value="1"/>
</dbReference>
<dbReference type="RefSeq" id="XP_006811724.1">
    <property type="nucleotide sequence ID" value="XM_006811661.1"/>
</dbReference>
<dbReference type="PANTHER" id="PTHR18945">
    <property type="entry name" value="NEUROTRANSMITTER GATED ION CHANNEL"/>
    <property type="match status" value="1"/>
</dbReference>
<dbReference type="Pfam" id="PF02932">
    <property type="entry name" value="Neur_chan_memb"/>
    <property type="match status" value="1"/>
</dbReference>
<dbReference type="InterPro" id="IPR036719">
    <property type="entry name" value="Neuro-gated_channel_TM_sf"/>
</dbReference>
<evidence type="ECO:0000256" key="4">
    <source>
        <dbReference type="ARBA" id="ARBA00022989"/>
    </source>
</evidence>
<feature type="transmembrane region" description="Helical" evidence="14">
    <location>
        <begin position="317"/>
        <end position="340"/>
    </location>
</feature>
<keyword evidence="1 14" id="KW-0813">Transport</keyword>
<evidence type="ECO:0000256" key="14">
    <source>
        <dbReference type="RuleBase" id="RU000687"/>
    </source>
</evidence>
<dbReference type="SUPFAM" id="SSF63712">
    <property type="entry name" value="Nicotinic receptor ligand binding domain-like"/>
    <property type="match status" value="1"/>
</dbReference>
<keyword evidence="6 14" id="KW-0406">Ion transport</keyword>
<keyword evidence="2" id="KW-1003">Cell membrane</keyword>
<evidence type="ECO:0000256" key="12">
    <source>
        <dbReference type="ARBA" id="ARBA00023303"/>
    </source>
</evidence>
<evidence type="ECO:0000256" key="10">
    <source>
        <dbReference type="ARBA" id="ARBA00023180"/>
    </source>
</evidence>
<keyword evidence="8" id="KW-1015">Disulfide bond</keyword>
<keyword evidence="7 14" id="KW-0472">Membrane</keyword>
<dbReference type="InterPro" id="IPR006201">
    <property type="entry name" value="Neur_channel"/>
</dbReference>
<evidence type="ECO:0000259" key="16">
    <source>
        <dbReference type="Pfam" id="PF02932"/>
    </source>
</evidence>
<evidence type="ECO:0000256" key="9">
    <source>
        <dbReference type="ARBA" id="ARBA00023170"/>
    </source>
</evidence>
<keyword evidence="3 14" id="KW-0812">Transmembrane</keyword>
<dbReference type="CDD" id="cd19051">
    <property type="entry name" value="LGIC_TM_cation"/>
    <property type="match status" value="1"/>
</dbReference>
<dbReference type="Gene3D" id="2.70.170.10">
    <property type="entry name" value="Neurotransmitter-gated ion-channel ligand-binding domain"/>
    <property type="match status" value="1"/>
</dbReference>
<dbReference type="InterPro" id="IPR038050">
    <property type="entry name" value="Neuro_actylchol_rec"/>
</dbReference>
<sequence length="526" mass="60140">MAFEVTKSRSVAGVLIFSVTIIILSRPTNILAADDNYLSSEERLLHHLLDNYTVLSRPIHEVNDTVEVFFWMSLTQLIDVDEKAQIITTSAWIYQEWTDHRLSWRECDYEGLTSVVVPVGRIWNPDLSLLNSDDNEFEGFPRLNINGLNLILHSNGVVFKVTPQILHTPCIMDITYFPVDVQSCEYEFGMWAYTDRQVVLRPQQDNAPLEKYIPNVEWDILTTKAVAIAKTFMGVSDTFTSIIVTMEIKRKPLYYIVNLILPCVVVSMLTVVVFCLPSVSTDKVSLSISLLLTIYVFNLLVIDLLPATSVELPYVTVYLLFSIILIGLSVMLTAFVSRLYNRADRCPTRVPNWARNILLGKLADILLVKRRGTRKKSVYSISKTSPIVNHKSNKHLKSPLVIANLEFENASFESDLPRLCQSGLHSQLNAQARCYIKAICKQRRNQYRYTQMCIYEDKYYKKIVSRLDKLVDYVHKIMQHIAPDETFVEIREEWIALAAVVDRILLIVFATISFTGAVIILPKITT</sequence>
<feature type="domain" description="Neurotransmitter-gated ion-channel ligand-binding" evidence="15">
    <location>
        <begin position="41"/>
        <end position="252"/>
    </location>
</feature>
<evidence type="ECO:0000256" key="5">
    <source>
        <dbReference type="ARBA" id="ARBA00023018"/>
    </source>
</evidence>
<reference evidence="18" key="1">
    <citation type="submission" date="2025-08" db="UniProtKB">
        <authorList>
            <consortium name="RefSeq"/>
        </authorList>
    </citation>
    <scope>IDENTIFICATION</scope>
    <source>
        <tissue evidence="18">Testes</tissue>
    </source>
</reference>
<dbReference type="InterPro" id="IPR006202">
    <property type="entry name" value="Neur_chan_lig-bd"/>
</dbReference>
<keyword evidence="9" id="KW-0675">Receptor</keyword>
<gene>
    <name evidence="18" type="primary">LOC102806970</name>
</gene>
<evidence type="ECO:0000256" key="2">
    <source>
        <dbReference type="ARBA" id="ARBA00022475"/>
    </source>
</evidence>
<keyword evidence="12 14" id="KW-0407">Ion channel</keyword>
<dbReference type="SUPFAM" id="SSF90112">
    <property type="entry name" value="Neurotransmitter-gated ion-channel transmembrane pore"/>
    <property type="match status" value="1"/>
</dbReference>
<evidence type="ECO:0000256" key="1">
    <source>
        <dbReference type="ARBA" id="ARBA00022448"/>
    </source>
</evidence>
<feature type="domain" description="Neurotransmitter-gated ion-channel transmembrane" evidence="16">
    <location>
        <begin position="259"/>
        <end position="520"/>
    </location>
</feature>
<evidence type="ECO:0000256" key="8">
    <source>
        <dbReference type="ARBA" id="ARBA00023157"/>
    </source>
</evidence>
<comment type="subcellular location">
    <subcellularLocation>
        <location evidence="13">Synaptic cell membrane</location>
        <topology evidence="13">Multi-pass membrane protein</topology>
    </subcellularLocation>
</comment>
<dbReference type="PRINTS" id="PR00252">
    <property type="entry name" value="NRIONCHANNEL"/>
</dbReference>
<evidence type="ECO:0000256" key="13">
    <source>
        <dbReference type="ARBA" id="ARBA00034099"/>
    </source>
</evidence>
<evidence type="ECO:0000313" key="17">
    <source>
        <dbReference type="Proteomes" id="UP000694865"/>
    </source>
</evidence>
<keyword evidence="10" id="KW-0325">Glycoprotein</keyword>
<dbReference type="Pfam" id="PF02931">
    <property type="entry name" value="Neur_chan_LBD"/>
    <property type="match status" value="1"/>
</dbReference>
<name>A0ABM0LVD3_SACKO</name>
<evidence type="ECO:0000256" key="7">
    <source>
        <dbReference type="ARBA" id="ARBA00023136"/>
    </source>
</evidence>
<dbReference type="Proteomes" id="UP000694865">
    <property type="component" value="Unplaced"/>
</dbReference>
<evidence type="ECO:0000259" key="15">
    <source>
        <dbReference type="Pfam" id="PF02931"/>
    </source>
</evidence>
<evidence type="ECO:0000313" key="18">
    <source>
        <dbReference type="RefSeq" id="XP_006811724.1"/>
    </source>
</evidence>
<dbReference type="InterPro" id="IPR006029">
    <property type="entry name" value="Neurotrans-gated_channel_TM"/>
</dbReference>
<keyword evidence="5" id="KW-0770">Synapse</keyword>
<evidence type="ECO:0000256" key="6">
    <source>
        <dbReference type="ARBA" id="ARBA00023065"/>
    </source>
</evidence>
<dbReference type="GeneID" id="102806970"/>
<evidence type="ECO:0000256" key="3">
    <source>
        <dbReference type="ARBA" id="ARBA00022692"/>
    </source>
</evidence>
<keyword evidence="4 14" id="KW-1133">Transmembrane helix</keyword>
<proteinExistence type="inferred from homology"/>
<dbReference type="InterPro" id="IPR002394">
    <property type="entry name" value="Nicotinic_acetylcholine_rcpt"/>
</dbReference>
<dbReference type="Gene3D" id="1.20.58.390">
    <property type="entry name" value="Neurotransmitter-gated ion-channel transmembrane domain"/>
    <property type="match status" value="2"/>
</dbReference>
<dbReference type="PRINTS" id="PR00254">
    <property type="entry name" value="NICOTINICR"/>
</dbReference>
<dbReference type="PROSITE" id="PS00236">
    <property type="entry name" value="NEUROTR_ION_CHANNEL"/>
    <property type="match status" value="1"/>
</dbReference>
<feature type="transmembrane region" description="Helical" evidence="14">
    <location>
        <begin position="504"/>
        <end position="524"/>
    </location>
</feature>
<protein>
    <submittedName>
        <fullName evidence="18">Neuronal acetylcholine receptor subunit alpha-2-like</fullName>
    </submittedName>
</protein>
<feature type="transmembrane region" description="Helical" evidence="14">
    <location>
        <begin position="288"/>
        <end position="305"/>
    </location>
</feature>
<dbReference type="InterPro" id="IPR018000">
    <property type="entry name" value="Neurotransmitter_ion_chnl_CS"/>
</dbReference>
<feature type="transmembrane region" description="Helical" evidence="14">
    <location>
        <begin position="253"/>
        <end position="276"/>
    </location>
</feature>
<dbReference type="InterPro" id="IPR036734">
    <property type="entry name" value="Neur_chan_lig-bd_sf"/>
</dbReference>
<evidence type="ECO:0000256" key="11">
    <source>
        <dbReference type="ARBA" id="ARBA00023286"/>
    </source>
</evidence>
<keyword evidence="11" id="KW-1071">Ligand-gated ion channel</keyword>
<comment type="similarity">
    <text evidence="14">Belongs to the ligand-gated ion channel (TC 1.A.9) family.</text>
</comment>
<organism evidence="17 18">
    <name type="scientific">Saccoglossus kowalevskii</name>
    <name type="common">Acorn worm</name>
    <dbReference type="NCBI Taxonomy" id="10224"/>
    <lineage>
        <taxon>Eukaryota</taxon>
        <taxon>Metazoa</taxon>
        <taxon>Hemichordata</taxon>
        <taxon>Enteropneusta</taxon>
        <taxon>Harrimaniidae</taxon>
        <taxon>Saccoglossus</taxon>
    </lineage>
</organism>
<accession>A0ABM0LVD3</accession>